<dbReference type="Proteomes" id="UP001497602">
    <property type="component" value="Unassembled WGS sequence"/>
</dbReference>
<gene>
    <name evidence="1" type="ORF">T190115A13A_180032</name>
</gene>
<protein>
    <recommendedName>
        <fullName evidence="3">TonB-dependent receptor</fullName>
    </recommendedName>
</protein>
<reference evidence="1 2" key="1">
    <citation type="submission" date="2024-05" db="EMBL/GenBank/DDBJ databases">
        <authorList>
            <person name="Duchaud E."/>
        </authorList>
    </citation>
    <scope>NUCLEOTIDE SEQUENCE [LARGE SCALE GENOMIC DNA]</scope>
    <source>
        <strain evidence="1">Ena-SAMPLE-TAB-13-05-2024-13:56:06:370-140305</strain>
    </source>
</reference>
<organism evidence="1 2">
    <name type="scientific">Tenacibaculum vairaonense</name>
    <dbReference type="NCBI Taxonomy" id="3137860"/>
    <lineage>
        <taxon>Bacteria</taxon>
        <taxon>Pseudomonadati</taxon>
        <taxon>Bacteroidota</taxon>
        <taxon>Flavobacteriia</taxon>
        <taxon>Flavobacteriales</taxon>
        <taxon>Flavobacteriaceae</taxon>
        <taxon>Tenacibaculum</taxon>
    </lineage>
</organism>
<evidence type="ECO:0008006" key="3">
    <source>
        <dbReference type="Google" id="ProtNLM"/>
    </source>
</evidence>
<sequence>MTNKIFCVLFFMLGVVGYSQTKPKEFQLKKIAVKNDTIQIDSVSINPTKFKILSQEGKVIAPENYKVNFGLSQLIIDKEKHPNIVIEYYRYPEFITKTYSPFDKRLIVESTQNTGKLYSETTNKKTKNVRLFEGLETKGFITRGVTAGNNQNAVTNSSLDLTISGKLSEKVGIRANIFDTNFPLQQNGYSQNVTDFDRIFVELYSKNWRVKGGDVSLENKDSYFLNFSKQVSGIEVAANINKETSVSASGAIVRGKFSTFNFTGIEGNQGPYKIFGSNNESAIIMVEGSDRVYVNGTLIERGTNKHYVIDYNLGEIRFNTTYPITNDMRVRIEFQYSDRNYTRFITYEKAQYKGEKFSIAGFFYNENDAKNQPIQQSLTDNQKQTLADAGNDVEKMITPSAFADEFSVNRIQYKKTITAGVEFFEYTTNENDEVYSVLFSNVGINKGAYAIDKTIAIGTIYKYVGENLGSFNPVVQLIPPTKLQVAVVNAGYSPSEKTIIKAELAYSDQDANLFSTIGDAKNQRLATKLGWKQRLLDKKWRVTSNVDYKFIQDNFQTVQRFQAVEFNRDWNLVNTLGDQHEIGTTFSIDNKKQTAFSYGFHHLNFTNNFSGNKHVLKAVTKIDSTRFWLNGSWLQNKTTTKKGEFFRVKSKAVHSLKKSWVGGFVNLETNSQKEITTNNFDANNHQFQEYEGFYGIGDSAKVFVKTGFNYRTNDSIRNNTFTHINSRKTWYIDSKLIQNKRTNLSVYANYRITNNSFSANETALNSRLNYNQRFFKNFLTLNTSYETSSGNIARQDFVYIKTEPGQGYYTWIDYNNDGEQQFNEFEVAQFQDQATYLRIALPNIRFLPTQRVKWKQAITLNPSHWKTKKGTKSIFSYLYNQTYLSIDNERIRDKASFHWNPFNTEETALLGLSFNFRNSFYINKGIQKNTWIYTYGRSKNKQQFSIGNQESNSFIHQLEWQHKLTKFWLFETKGSIAENKLQTENLANRNYIIDSKEVQPKLTFLYSKDHKFSVSYHYKSKENRLLNFEKLQQQKLGASYFFMSKKKNQLSADVSMFLNNFTGNTNSPVAYQMLEGLQAGKNYTWNLQWNQKLTAILNLSLNYFGRKSKDVQAIHTGSVQLKAIF</sequence>
<dbReference type="EMBL" id="CAXJRC010000009">
    <property type="protein sequence ID" value="CAL2105703.1"/>
    <property type="molecule type" value="Genomic_DNA"/>
</dbReference>
<comment type="caution">
    <text evidence="1">The sequence shown here is derived from an EMBL/GenBank/DDBJ whole genome shotgun (WGS) entry which is preliminary data.</text>
</comment>
<evidence type="ECO:0000313" key="1">
    <source>
        <dbReference type="EMBL" id="CAL2105703.1"/>
    </source>
</evidence>
<evidence type="ECO:0000313" key="2">
    <source>
        <dbReference type="Proteomes" id="UP001497602"/>
    </source>
</evidence>
<dbReference type="RefSeq" id="WP_348737512.1">
    <property type="nucleotide sequence ID" value="NZ_CAXJRC010000009.1"/>
</dbReference>
<keyword evidence="2" id="KW-1185">Reference proteome</keyword>
<proteinExistence type="predicted"/>
<name>A0ABP1F7T3_9FLAO</name>
<accession>A0ABP1F7T3</accession>